<dbReference type="InterPro" id="IPR003593">
    <property type="entry name" value="AAA+_ATPase"/>
</dbReference>
<protein>
    <recommendedName>
        <fullName evidence="6">RuvB-like helicase</fullName>
        <ecNumber evidence="6">3.6.4.12</ecNumber>
    </recommendedName>
</protein>
<comment type="function">
    <text evidence="1 6">Proposed core component of the chromatin remodeling Ino80 complex which is involved in transcriptional regulation, DNA replication and probably DNA repair.</text>
</comment>
<keyword evidence="4 6" id="KW-0347">Helicase</keyword>
<dbReference type="Gene3D" id="3.40.50.300">
    <property type="entry name" value="P-loop containing nucleotide triphosphate hydrolases"/>
    <property type="match status" value="1"/>
</dbReference>
<dbReference type="SUPFAM" id="SSF52540">
    <property type="entry name" value="P-loop containing nucleoside triphosphate hydrolases"/>
    <property type="match status" value="1"/>
</dbReference>
<feature type="compositionally biased region" description="Polar residues" evidence="7">
    <location>
        <begin position="146"/>
        <end position="160"/>
    </location>
</feature>
<dbReference type="Proteomes" id="UP000675881">
    <property type="component" value="Chromosome 6"/>
</dbReference>
<feature type="region of interest" description="Disordered" evidence="7">
    <location>
        <begin position="145"/>
        <end position="168"/>
    </location>
</feature>
<dbReference type="GO" id="GO:0005524">
    <property type="term" value="F:ATP binding"/>
    <property type="evidence" value="ECO:0007669"/>
    <property type="project" value="UniProtKB-KW"/>
</dbReference>
<keyword evidence="5 6" id="KW-0539">Nucleus</keyword>
<dbReference type="SMART" id="SM00382">
    <property type="entry name" value="AAA"/>
    <property type="match status" value="1"/>
</dbReference>
<evidence type="ECO:0000256" key="2">
    <source>
        <dbReference type="ARBA" id="ARBA00004123"/>
    </source>
</evidence>
<dbReference type="PANTHER" id="PTHR11093">
    <property type="entry name" value="RUVB-RELATED REPTIN AND PONTIN"/>
    <property type="match status" value="1"/>
</dbReference>
<organism evidence="9 10">
    <name type="scientific">Lepeophtheirus salmonis</name>
    <name type="common">Salmon louse</name>
    <name type="synonym">Caligus salmonis</name>
    <dbReference type="NCBI Taxonomy" id="72036"/>
    <lineage>
        <taxon>Eukaryota</taxon>
        <taxon>Metazoa</taxon>
        <taxon>Ecdysozoa</taxon>
        <taxon>Arthropoda</taxon>
        <taxon>Crustacea</taxon>
        <taxon>Multicrustacea</taxon>
        <taxon>Hexanauplia</taxon>
        <taxon>Copepoda</taxon>
        <taxon>Siphonostomatoida</taxon>
        <taxon>Caligidae</taxon>
        <taxon>Lepeophtheirus</taxon>
    </lineage>
</organism>
<keyword evidence="6" id="KW-0547">Nucleotide-binding</keyword>
<evidence type="ECO:0000313" key="10">
    <source>
        <dbReference type="Proteomes" id="UP000675881"/>
    </source>
</evidence>
<keyword evidence="6" id="KW-0804">Transcription</keyword>
<keyword evidence="6" id="KW-0156">Chromatin regulator</keyword>
<evidence type="ECO:0000313" key="9">
    <source>
        <dbReference type="EMBL" id="CAF2969829.1"/>
    </source>
</evidence>
<dbReference type="Pfam" id="PF06068">
    <property type="entry name" value="TIP49"/>
    <property type="match status" value="2"/>
</dbReference>
<accession>A0A7R8D412</accession>
<sequence length="385" mass="42316">MKIDEVKSTVKTQRISAHSHVKGLGLSPETGTVMKSSASTCGLVGQEQTREAAGIVLDLIKAKKMAGRAVILAGPPGTGKTAIALAVSQELGSKVPFCPMVGSEVFSSEIKKTEVLMENFRRAIGLRIKETKEVHEGEVTELTPVETENPSGNYGKTPNSGACKRQGRSDTFATEFDLEAEEYVPIPKGDVHKRKEVIQDVTLHDLDSANARPQGGQDILSMVGQLMKPKKTEITDKLRKEINKVVNKYIDEVHMLDIECFTYLHRALESTIAPIVIFATNRGKCTIRGTDVISPHGIPLDLLDRVLIIRTLPYSMEEMVQIIKIRATTEGLSLDEEAINYLTTAAKICGRTIIRKEDIVDIGELFLDAKSSAAMLKENDDKYMH</sequence>
<evidence type="ECO:0000259" key="8">
    <source>
        <dbReference type="SMART" id="SM00382"/>
    </source>
</evidence>
<reference evidence="9" key="1">
    <citation type="submission" date="2021-02" db="EMBL/GenBank/DDBJ databases">
        <authorList>
            <person name="Bekaert M."/>
        </authorList>
    </citation>
    <scope>NUCLEOTIDE SEQUENCE</scope>
    <source>
        <strain evidence="9">IoA-00</strain>
    </source>
</reference>
<evidence type="ECO:0000256" key="6">
    <source>
        <dbReference type="RuleBase" id="RU363048"/>
    </source>
</evidence>
<comment type="similarity">
    <text evidence="3 6">Belongs to the RuvB family.</text>
</comment>
<comment type="subcellular location">
    <subcellularLocation>
        <location evidence="2 6">Nucleus</location>
    </subcellularLocation>
</comment>
<dbReference type="Gene3D" id="2.40.50.360">
    <property type="entry name" value="RuvB-like helicase, domain II"/>
    <property type="match status" value="2"/>
</dbReference>
<keyword evidence="6" id="KW-0067">ATP-binding</keyword>
<keyword evidence="6" id="KW-0227">DNA damage</keyword>
<dbReference type="InterPro" id="IPR027238">
    <property type="entry name" value="RuvB-like"/>
</dbReference>
<evidence type="ECO:0000256" key="3">
    <source>
        <dbReference type="ARBA" id="ARBA00007519"/>
    </source>
</evidence>
<dbReference type="EMBL" id="HG994585">
    <property type="protein sequence ID" value="CAF2969829.1"/>
    <property type="molecule type" value="Genomic_DNA"/>
</dbReference>
<dbReference type="GO" id="GO:0016787">
    <property type="term" value="F:hydrolase activity"/>
    <property type="evidence" value="ECO:0007669"/>
    <property type="project" value="UniProtKB-KW"/>
</dbReference>
<dbReference type="Gene3D" id="1.10.8.60">
    <property type="match status" value="2"/>
</dbReference>
<dbReference type="GO" id="GO:0005634">
    <property type="term" value="C:nucleus"/>
    <property type="evidence" value="ECO:0007669"/>
    <property type="project" value="UniProtKB-SubCell"/>
</dbReference>
<keyword evidence="6" id="KW-0378">Hydrolase</keyword>
<evidence type="ECO:0000256" key="5">
    <source>
        <dbReference type="ARBA" id="ARBA00023242"/>
    </source>
</evidence>
<dbReference type="GO" id="GO:0003678">
    <property type="term" value="F:DNA helicase activity"/>
    <property type="evidence" value="ECO:0007669"/>
    <property type="project" value="UniProtKB-EC"/>
</dbReference>
<keyword evidence="6" id="KW-0234">DNA repair</keyword>
<evidence type="ECO:0000256" key="4">
    <source>
        <dbReference type="ARBA" id="ARBA00022806"/>
    </source>
</evidence>
<dbReference type="EC" id="3.6.4.12" evidence="6"/>
<comment type="catalytic activity">
    <reaction evidence="6">
        <text>ATP + H2O = ADP + phosphate + H(+)</text>
        <dbReference type="Rhea" id="RHEA:13065"/>
        <dbReference type="ChEBI" id="CHEBI:15377"/>
        <dbReference type="ChEBI" id="CHEBI:15378"/>
        <dbReference type="ChEBI" id="CHEBI:30616"/>
        <dbReference type="ChEBI" id="CHEBI:43474"/>
        <dbReference type="ChEBI" id="CHEBI:456216"/>
        <dbReference type="EC" id="3.6.4.12"/>
    </reaction>
</comment>
<keyword evidence="6" id="KW-0805">Transcription regulation</keyword>
<evidence type="ECO:0000256" key="7">
    <source>
        <dbReference type="SAM" id="MobiDB-lite"/>
    </source>
</evidence>
<gene>
    <name evidence="9" type="ORF">LSAA_12448</name>
</gene>
<dbReference type="GO" id="GO:0006281">
    <property type="term" value="P:DNA repair"/>
    <property type="evidence" value="ECO:0007669"/>
    <property type="project" value="UniProtKB-KW"/>
</dbReference>
<evidence type="ECO:0000256" key="1">
    <source>
        <dbReference type="ARBA" id="ARBA00002300"/>
    </source>
</evidence>
<dbReference type="InterPro" id="IPR027417">
    <property type="entry name" value="P-loop_NTPase"/>
</dbReference>
<dbReference type="InterPro" id="IPR042487">
    <property type="entry name" value="RuvBL1/2_DNA/RNA_bd_dom"/>
</dbReference>
<dbReference type="GO" id="GO:0006325">
    <property type="term" value="P:chromatin organization"/>
    <property type="evidence" value="ECO:0007669"/>
    <property type="project" value="UniProtKB-KW"/>
</dbReference>
<proteinExistence type="inferred from homology"/>
<dbReference type="InterPro" id="IPR010339">
    <property type="entry name" value="TIP49_P-loop"/>
</dbReference>
<keyword evidence="10" id="KW-1185">Reference proteome</keyword>
<dbReference type="AlphaFoldDB" id="A0A7R8D412"/>
<dbReference type="OrthoDB" id="10060499at2759"/>
<feature type="domain" description="AAA+ ATPase" evidence="8">
    <location>
        <begin position="66"/>
        <end position="313"/>
    </location>
</feature>
<name>A0A7R8D412_LEPSM</name>